<dbReference type="Proteomes" id="UP000265703">
    <property type="component" value="Unassembled WGS sequence"/>
</dbReference>
<dbReference type="EMBL" id="QKYT01000039">
    <property type="protein sequence ID" value="RIA96786.1"/>
    <property type="molecule type" value="Genomic_DNA"/>
</dbReference>
<dbReference type="GO" id="GO:0003676">
    <property type="term" value="F:nucleic acid binding"/>
    <property type="evidence" value="ECO:0007669"/>
    <property type="project" value="InterPro"/>
</dbReference>
<dbReference type="Gene3D" id="3.30.420.10">
    <property type="entry name" value="Ribonuclease H-like superfamily/Ribonuclease H"/>
    <property type="match status" value="1"/>
</dbReference>
<proteinExistence type="predicted"/>
<dbReference type="AlphaFoldDB" id="A0A397TIM4"/>
<name>A0A397TIM4_9GLOM</name>
<sequence length="120" mass="14173">MGCMSFEKQTRICTLLQEGYSSHNVAFCKNISQLAVTRPNAKFKTTGSVKDLPRRGHSRMFTGHRRLRKLETWIYSQDQLWEAIQKIWIEMDNEFLFKLINSMPERIEDVIKAKGGYTRW</sequence>
<gene>
    <name evidence="1" type="ORF">C1645_814989</name>
</gene>
<comment type="caution">
    <text evidence="1">The sequence shown here is derived from an EMBL/GenBank/DDBJ whole genome shotgun (WGS) entry which is preliminary data.</text>
</comment>
<organism evidence="1 2">
    <name type="scientific">Glomus cerebriforme</name>
    <dbReference type="NCBI Taxonomy" id="658196"/>
    <lineage>
        <taxon>Eukaryota</taxon>
        <taxon>Fungi</taxon>
        <taxon>Fungi incertae sedis</taxon>
        <taxon>Mucoromycota</taxon>
        <taxon>Glomeromycotina</taxon>
        <taxon>Glomeromycetes</taxon>
        <taxon>Glomerales</taxon>
        <taxon>Glomeraceae</taxon>
        <taxon>Glomus</taxon>
    </lineage>
</organism>
<dbReference type="InterPro" id="IPR036397">
    <property type="entry name" value="RNaseH_sf"/>
</dbReference>
<reference evidence="1 2" key="1">
    <citation type="submission" date="2018-06" db="EMBL/GenBank/DDBJ databases">
        <title>Comparative genomics reveals the genomic features of Rhizophagus irregularis, R. cerebriforme, R. diaphanum and Gigaspora rosea, and their symbiotic lifestyle signature.</title>
        <authorList>
            <person name="Morin E."/>
            <person name="San Clemente H."/>
            <person name="Chen E.C.H."/>
            <person name="De La Providencia I."/>
            <person name="Hainaut M."/>
            <person name="Kuo A."/>
            <person name="Kohler A."/>
            <person name="Murat C."/>
            <person name="Tang N."/>
            <person name="Roy S."/>
            <person name="Loubradou J."/>
            <person name="Henrissat B."/>
            <person name="Grigoriev I.V."/>
            <person name="Corradi N."/>
            <person name="Roux C."/>
            <person name="Martin F.M."/>
        </authorList>
    </citation>
    <scope>NUCLEOTIDE SEQUENCE [LARGE SCALE GENOMIC DNA]</scope>
    <source>
        <strain evidence="1 2">DAOM 227022</strain>
    </source>
</reference>
<protein>
    <submittedName>
        <fullName evidence="1">Uncharacterized protein</fullName>
    </submittedName>
</protein>
<dbReference type="OrthoDB" id="2416077at2759"/>
<dbReference type="STRING" id="658196.A0A397TIM4"/>
<evidence type="ECO:0000313" key="1">
    <source>
        <dbReference type="EMBL" id="RIA96786.1"/>
    </source>
</evidence>
<keyword evidence="2" id="KW-1185">Reference proteome</keyword>
<accession>A0A397TIM4</accession>
<evidence type="ECO:0000313" key="2">
    <source>
        <dbReference type="Proteomes" id="UP000265703"/>
    </source>
</evidence>